<comment type="caution">
    <text evidence="2">The sequence shown here is derived from an EMBL/GenBank/DDBJ whole genome shotgun (WGS) entry which is preliminary data.</text>
</comment>
<sequence length="136" mass="16142">MDSSSKKSKRRSERPSSPEDLNPSNIVKERRERGEGPLSCAENQPSITRQQEQRDVSSLFIVGTNPSNIMKEGRRKDNIARDIQSTFVDESYLLRHDPLRNPEKMAEKERLLDRRRELVMYKRRQEFKVEREVRKQ</sequence>
<protein>
    <submittedName>
        <fullName evidence="2">Uncharacterized protein</fullName>
    </submittedName>
</protein>
<reference evidence="2 3" key="1">
    <citation type="submission" date="2019-01" db="EMBL/GenBank/DDBJ databases">
        <title>A chromosome-scale genome assembly of the yellow perch, Perca flavescens.</title>
        <authorList>
            <person name="Feron R."/>
            <person name="Morvezen R."/>
            <person name="Bestin A."/>
            <person name="Haffray P."/>
            <person name="Klopp C."/>
            <person name="Zahm M."/>
            <person name="Cabau C."/>
            <person name="Roques C."/>
            <person name="Donnadieu C."/>
            <person name="Bouchez O."/>
            <person name="Christie M."/>
            <person name="Larson W."/>
            <person name="Guiguen Y."/>
        </authorList>
    </citation>
    <scope>NUCLEOTIDE SEQUENCE [LARGE SCALE GENOMIC DNA]</scope>
    <source>
        <strain evidence="2">YP-PL-M2</strain>
        <tissue evidence="2">Blood</tissue>
    </source>
</reference>
<evidence type="ECO:0000256" key="1">
    <source>
        <dbReference type="SAM" id="MobiDB-lite"/>
    </source>
</evidence>
<feature type="compositionally biased region" description="Basic residues" evidence="1">
    <location>
        <begin position="1"/>
        <end position="12"/>
    </location>
</feature>
<gene>
    <name evidence="2" type="ORF">EPR50_G00140850</name>
</gene>
<proteinExistence type="predicted"/>
<dbReference type="AlphaFoldDB" id="A0A484CNE3"/>
<keyword evidence="3" id="KW-1185">Reference proteome</keyword>
<feature type="compositionally biased region" description="Polar residues" evidence="1">
    <location>
        <begin position="41"/>
        <end position="50"/>
    </location>
</feature>
<dbReference type="Proteomes" id="UP000295070">
    <property type="component" value="Chromosome 13"/>
</dbReference>
<evidence type="ECO:0000313" key="2">
    <source>
        <dbReference type="EMBL" id="TDH05192.1"/>
    </source>
</evidence>
<organism evidence="2 3">
    <name type="scientific">Perca flavescens</name>
    <name type="common">American yellow perch</name>
    <name type="synonym">Morone flavescens</name>
    <dbReference type="NCBI Taxonomy" id="8167"/>
    <lineage>
        <taxon>Eukaryota</taxon>
        <taxon>Metazoa</taxon>
        <taxon>Chordata</taxon>
        <taxon>Craniata</taxon>
        <taxon>Vertebrata</taxon>
        <taxon>Euteleostomi</taxon>
        <taxon>Actinopterygii</taxon>
        <taxon>Neopterygii</taxon>
        <taxon>Teleostei</taxon>
        <taxon>Neoteleostei</taxon>
        <taxon>Acanthomorphata</taxon>
        <taxon>Eupercaria</taxon>
        <taxon>Perciformes</taxon>
        <taxon>Percoidei</taxon>
        <taxon>Percidae</taxon>
        <taxon>Percinae</taxon>
        <taxon>Perca</taxon>
    </lineage>
</organism>
<evidence type="ECO:0000313" key="3">
    <source>
        <dbReference type="Proteomes" id="UP000295070"/>
    </source>
</evidence>
<name>A0A484CNE3_PERFV</name>
<feature type="region of interest" description="Disordered" evidence="1">
    <location>
        <begin position="1"/>
        <end position="55"/>
    </location>
</feature>
<dbReference type="EMBL" id="SCKG01000013">
    <property type="protein sequence ID" value="TDH05192.1"/>
    <property type="molecule type" value="Genomic_DNA"/>
</dbReference>
<accession>A0A484CNE3</accession>